<dbReference type="InterPro" id="IPR015655">
    <property type="entry name" value="PP2C"/>
</dbReference>
<protein>
    <submittedName>
        <fullName evidence="2">Protein phosphatase</fullName>
    </submittedName>
</protein>
<dbReference type="GO" id="GO:0004722">
    <property type="term" value="F:protein serine/threonine phosphatase activity"/>
    <property type="evidence" value="ECO:0007669"/>
    <property type="project" value="InterPro"/>
</dbReference>
<organism evidence="2 3">
    <name type="scientific">Methylomagnum ishizawai</name>
    <dbReference type="NCBI Taxonomy" id="1760988"/>
    <lineage>
        <taxon>Bacteria</taxon>
        <taxon>Pseudomonadati</taxon>
        <taxon>Pseudomonadota</taxon>
        <taxon>Gammaproteobacteria</taxon>
        <taxon>Methylococcales</taxon>
        <taxon>Methylococcaceae</taxon>
        <taxon>Methylomagnum</taxon>
    </lineage>
</organism>
<dbReference type="InterPro" id="IPR001932">
    <property type="entry name" value="PPM-type_phosphatase-like_dom"/>
</dbReference>
<dbReference type="EMBL" id="FXAM01000001">
    <property type="protein sequence ID" value="SMF96515.1"/>
    <property type="molecule type" value="Genomic_DNA"/>
</dbReference>
<dbReference type="PANTHER" id="PTHR13832">
    <property type="entry name" value="PROTEIN PHOSPHATASE 2C"/>
    <property type="match status" value="1"/>
</dbReference>
<dbReference type="SUPFAM" id="SSF81606">
    <property type="entry name" value="PP2C-like"/>
    <property type="match status" value="1"/>
</dbReference>
<gene>
    <name evidence="2" type="ORF">SAMN02949497_3915</name>
</gene>
<evidence type="ECO:0000259" key="1">
    <source>
        <dbReference type="PROSITE" id="PS51746"/>
    </source>
</evidence>
<proteinExistence type="predicted"/>
<dbReference type="CDD" id="cd00143">
    <property type="entry name" value="PP2Cc"/>
    <property type="match status" value="1"/>
</dbReference>
<evidence type="ECO:0000313" key="3">
    <source>
        <dbReference type="Proteomes" id="UP000192923"/>
    </source>
</evidence>
<dbReference type="RefSeq" id="WP_085215393.1">
    <property type="nucleotide sequence ID" value="NZ_FXAM01000001.1"/>
</dbReference>
<evidence type="ECO:0000313" key="2">
    <source>
        <dbReference type="EMBL" id="SMF96515.1"/>
    </source>
</evidence>
<sequence length="270" mass="28570">MKIKHLFGFTNQAKAGKSPAADAAIPPRPVCWHSHGLTDVGHRRKINEDAFLDRPDIGLWMVADGMGGHQAGDVASNALVQSLAAIEAAAELDAQTLRVKQGIEAVNRHLHRLAGESSSGQIIGSTVVALVAKGLRCEALWAGDSRLYRYRDGRLEQLSTDHSLMDELVRAGLMTPEEASAEGGANIITRAVGAESRLELDSLRFEAAPGDLYLLCSDGLAKELSDGEIARHLVPADLAASAQALIAAALTHGGRDNVTVVLIRPEASPA</sequence>
<keyword evidence="3" id="KW-1185">Reference proteome</keyword>
<dbReference type="Gene3D" id="3.60.40.10">
    <property type="entry name" value="PPM-type phosphatase domain"/>
    <property type="match status" value="1"/>
</dbReference>
<reference evidence="2 3" key="1">
    <citation type="submission" date="2016-12" db="EMBL/GenBank/DDBJ databases">
        <authorList>
            <person name="Song W.-J."/>
            <person name="Kurnit D.M."/>
        </authorList>
    </citation>
    <scope>NUCLEOTIDE SEQUENCE [LARGE SCALE GENOMIC DNA]</scope>
    <source>
        <strain evidence="2 3">175</strain>
    </source>
</reference>
<dbReference type="STRING" id="1760988.SAMN02949497_3915"/>
<name>A0A1Y6D9X5_9GAMM</name>
<dbReference type="OrthoDB" id="9801841at2"/>
<dbReference type="SMART" id="SM00332">
    <property type="entry name" value="PP2Cc"/>
    <property type="match status" value="1"/>
</dbReference>
<dbReference type="PROSITE" id="PS51746">
    <property type="entry name" value="PPM_2"/>
    <property type="match status" value="1"/>
</dbReference>
<dbReference type="Proteomes" id="UP000192923">
    <property type="component" value="Unassembled WGS sequence"/>
</dbReference>
<dbReference type="SMART" id="SM00331">
    <property type="entry name" value="PP2C_SIG"/>
    <property type="match status" value="1"/>
</dbReference>
<accession>A0A1Y6D9X5</accession>
<dbReference type="InterPro" id="IPR036457">
    <property type="entry name" value="PPM-type-like_dom_sf"/>
</dbReference>
<dbReference type="PANTHER" id="PTHR13832:SF827">
    <property type="entry name" value="PROTEIN PHOSPHATASE 1L"/>
    <property type="match status" value="1"/>
</dbReference>
<dbReference type="AlphaFoldDB" id="A0A1Y6D9X5"/>
<dbReference type="Pfam" id="PF13672">
    <property type="entry name" value="PP2C_2"/>
    <property type="match status" value="1"/>
</dbReference>
<feature type="domain" description="PPM-type phosphatase" evidence="1">
    <location>
        <begin position="34"/>
        <end position="265"/>
    </location>
</feature>